<dbReference type="OrthoDB" id="5070217at2759"/>
<dbReference type="PRINTS" id="PR00404">
    <property type="entry name" value="MADSDOMAIN"/>
</dbReference>
<dbReference type="SMART" id="SM00432">
    <property type="entry name" value="MADS"/>
    <property type="match status" value="1"/>
</dbReference>
<feature type="compositionally biased region" description="Low complexity" evidence="6">
    <location>
        <begin position="96"/>
        <end position="110"/>
    </location>
</feature>
<evidence type="ECO:0000259" key="7">
    <source>
        <dbReference type="PROSITE" id="PS50066"/>
    </source>
</evidence>
<evidence type="ECO:0000256" key="5">
    <source>
        <dbReference type="ARBA" id="ARBA00023242"/>
    </source>
</evidence>
<dbReference type="AlphaFoldDB" id="A0A0J9VXM4"/>
<organism evidence="9 10">
    <name type="scientific">Fusarium oxysporum f. sp. lycopersici (strain 4287 / CBS 123668 / FGSC 9935 / NRRL 34936)</name>
    <name type="common">Fusarium vascular wilt of tomato</name>
    <dbReference type="NCBI Taxonomy" id="426428"/>
    <lineage>
        <taxon>Eukaryota</taxon>
        <taxon>Fungi</taxon>
        <taxon>Dikarya</taxon>
        <taxon>Ascomycota</taxon>
        <taxon>Pezizomycotina</taxon>
        <taxon>Sordariomycetes</taxon>
        <taxon>Hypocreomycetidae</taxon>
        <taxon>Hypocreales</taxon>
        <taxon>Nectriaceae</taxon>
        <taxon>Fusarium</taxon>
        <taxon>Fusarium oxysporum species complex</taxon>
    </lineage>
</organism>
<evidence type="ECO:0000256" key="6">
    <source>
        <dbReference type="SAM" id="MobiDB-lite"/>
    </source>
</evidence>
<sequence>MGRRRIEIKKIASESARRTTFNKRKQGLFKKAYELSVLTGCDLTVTVTNEQGVTSVFDAADLSSFMSTDKAPESRQKSQESILPAEETLPTALMLPEASSSPPAALELSAGSKPGTPVLQSVETSSWNFNDSMELIPATGFTGMPTWDETLVNDCMYVCDPLQSMLVPPSSFASTFIDPYGLSLYSSLPYLPNEFGWLTEPPLQTPALFR</sequence>
<evidence type="ECO:0000256" key="1">
    <source>
        <dbReference type="ARBA" id="ARBA00004123"/>
    </source>
</evidence>
<accession>A0A0J9VXM4</accession>
<dbReference type="GO" id="GO:0005634">
    <property type="term" value="C:nucleus"/>
    <property type="evidence" value="ECO:0007669"/>
    <property type="project" value="UniProtKB-SubCell"/>
</dbReference>
<dbReference type="VEuPathDB" id="FungiDB:FOXG_21442"/>
<dbReference type="Gene3D" id="3.40.1810.10">
    <property type="entry name" value="Transcription factor, MADS-box"/>
    <property type="match status" value="1"/>
</dbReference>
<dbReference type="InterPro" id="IPR033897">
    <property type="entry name" value="SRF-like_MADS-box"/>
</dbReference>
<dbReference type="RefSeq" id="XP_018253744.1">
    <property type="nucleotide sequence ID" value="XM_018401779.1"/>
</dbReference>
<gene>
    <name evidence="8" type="ORF">FOXG_20852</name>
    <name evidence="9" type="ORF">FOXG_21442</name>
</gene>
<dbReference type="GeneID" id="28962148"/>
<evidence type="ECO:0000256" key="2">
    <source>
        <dbReference type="ARBA" id="ARBA00023015"/>
    </source>
</evidence>
<reference evidence="9" key="2">
    <citation type="journal article" date="2010" name="Nature">
        <title>Comparative genomics reveals mobile pathogenicity chromosomes in Fusarium.</title>
        <authorList>
            <person name="Ma L.J."/>
            <person name="van der Does H.C."/>
            <person name="Borkovich K.A."/>
            <person name="Coleman J.J."/>
            <person name="Daboussi M.J."/>
            <person name="Di Pietro A."/>
            <person name="Dufresne M."/>
            <person name="Freitag M."/>
            <person name="Grabherr M."/>
            <person name="Henrissat B."/>
            <person name="Houterman P.M."/>
            <person name="Kang S."/>
            <person name="Shim W.B."/>
            <person name="Woloshuk C."/>
            <person name="Xie X."/>
            <person name="Xu J.R."/>
            <person name="Antoniw J."/>
            <person name="Baker S.E."/>
            <person name="Bluhm B.H."/>
            <person name="Breakspear A."/>
            <person name="Brown D.W."/>
            <person name="Butchko R.A."/>
            <person name="Chapman S."/>
            <person name="Coulson R."/>
            <person name="Coutinho P.M."/>
            <person name="Danchin E.G."/>
            <person name="Diener A."/>
            <person name="Gale L.R."/>
            <person name="Gardiner D.M."/>
            <person name="Goff S."/>
            <person name="Hammond-Kosack K.E."/>
            <person name="Hilburn K."/>
            <person name="Hua-Van A."/>
            <person name="Jonkers W."/>
            <person name="Kazan K."/>
            <person name="Kodira C.D."/>
            <person name="Koehrsen M."/>
            <person name="Kumar L."/>
            <person name="Lee Y.H."/>
            <person name="Li L."/>
            <person name="Manners J.M."/>
            <person name="Miranda-Saavedra D."/>
            <person name="Mukherjee M."/>
            <person name="Park G."/>
            <person name="Park J."/>
            <person name="Park S.Y."/>
            <person name="Proctor R.H."/>
            <person name="Regev A."/>
            <person name="Ruiz-Roldan M.C."/>
            <person name="Sain D."/>
            <person name="Sakthikumar S."/>
            <person name="Sykes S."/>
            <person name="Schwartz D.C."/>
            <person name="Turgeon B.G."/>
            <person name="Wapinski I."/>
            <person name="Yoder O."/>
            <person name="Young S."/>
            <person name="Zeng Q."/>
            <person name="Zhou S."/>
            <person name="Galagan J."/>
            <person name="Cuomo C.A."/>
            <person name="Kistler H.C."/>
            <person name="Rep M."/>
        </authorList>
    </citation>
    <scope>NUCLEOTIDE SEQUENCE [LARGE SCALE GENOMIC DNA]</scope>
    <source>
        <strain evidence="9">4287</strain>
    </source>
</reference>
<dbReference type="GO" id="GO:0000978">
    <property type="term" value="F:RNA polymerase II cis-regulatory region sequence-specific DNA binding"/>
    <property type="evidence" value="ECO:0007669"/>
    <property type="project" value="TreeGrafter"/>
</dbReference>
<dbReference type="Proteomes" id="UP000009097">
    <property type="component" value="Unassembled WGS sequence"/>
</dbReference>
<dbReference type="PROSITE" id="PS50066">
    <property type="entry name" value="MADS_BOX_2"/>
    <property type="match status" value="1"/>
</dbReference>
<proteinExistence type="predicted"/>
<keyword evidence="5" id="KW-0539">Nucleus</keyword>
<reference evidence="9" key="1">
    <citation type="submission" date="2007-04" db="EMBL/GenBank/DDBJ databases">
        <authorList>
            <consortium name="The Broad Institute Genome Sequencing Platform"/>
            <person name="Birren B."/>
            <person name="Lander E."/>
            <person name="Galagan J."/>
            <person name="Nusbaum C."/>
            <person name="Devon K."/>
            <person name="Ma L.-J."/>
            <person name="Jaffe D."/>
            <person name="Butler J."/>
            <person name="Alvarez P."/>
            <person name="Gnerre S."/>
            <person name="Grabherr M."/>
            <person name="Kleber M."/>
            <person name="Mauceli E."/>
            <person name="Brockman W."/>
            <person name="MacCallum I.A."/>
            <person name="Young S."/>
            <person name="LaButti K."/>
            <person name="DeCaprio D."/>
            <person name="Crawford M."/>
            <person name="Koehrsen M."/>
            <person name="Engels R."/>
            <person name="Montgomery P."/>
            <person name="Pearson M."/>
            <person name="Howarth C."/>
            <person name="Larson L."/>
            <person name="White J."/>
            <person name="O'Leary S."/>
            <person name="Kodira C."/>
            <person name="Zeng Q."/>
            <person name="Yandava C."/>
            <person name="Alvarado L."/>
            <person name="Kistler C."/>
            <person name="Shim W.-B."/>
            <person name="Kang S."/>
            <person name="Woloshuk C."/>
        </authorList>
    </citation>
    <scope>NUCLEOTIDE SEQUENCE</scope>
    <source>
        <strain evidence="9">4287</strain>
    </source>
</reference>
<dbReference type="Pfam" id="PF00319">
    <property type="entry name" value="SRF-TF"/>
    <property type="match status" value="1"/>
</dbReference>
<dbReference type="GO" id="GO:0000981">
    <property type="term" value="F:DNA-binding transcription factor activity, RNA polymerase II-specific"/>
    <property type="evidence" value="ECO:0007669"/>
    <property type="project" value="InterPro"/>
</dbReference>
<dbReference type="CDD" id="cd00266">
    <property type="entry name" value="MADS_SRF_like"/>
    <property type="match status" value="1"/>
</dbReference>
<evidence type="ECO:0000256" key="4">
    <source>
        <dbReference type="ARBA" id="ARBA00023163"/>
    </source>
</evidence>
<dbReference type="GO" id="GO:0046983">
    <property type="term" value="F:protein dimerization activity"/>
    <property type="evidence" value="ECO:0007669"/>
    <property type="project" value="InterPro"/>
</dbReference>
<dbReference type="PANTHER" id="PTHR11945:SF534">
    <property type="entry name" value="MYOCYTE-SPECIFIC ENHANCER FACTOR 2"/>
    <property type="match status" value="1"/>
</dbReference>
<dbReference type="VEuPathDB" id="FungiDB:FOXG_20852"/>
<dbReference type="RefSeq" id="XP_018251651.1">
    <property type="nucleotide sequence ID" value="XM_018401164.1"/>
</dbReference>
<dbReference type="KEGG" id="fox:FOXG_21442"/>
<protein>
    <recommendedName>
        <fullName evidence="7">MADS-box domain-containing protein</fullName>
    </recommendedName>
</protein>
<evidence type="ECO:0000313" key="10">
    <source>
        <dbReference type="Proteomes" id="UP000009097"/>
    </source>
</evidence>
<keyword evidence="4" id="KW-0804">Transcription</keyword>
<keyword evidence="3" id="KW-0238">DNA-binding</keyword>
<dbReference type="GO" id="GO:0045944">
    <property type="term" value="P:positive regulation of transcription by RNA polymerase II"/>
    <property type="evidence" value="ECO:0007669"/>
    <property type="project" value="InterPro"/>
</dbReference>
<name>A0A0J9VXM4_FUSO4</name>
<keyword evidence="2" id="KW-0805">Transcription regulation</keyword>
<comment type="subcellular location">
    <subcellularLocation>
        <location evidence="1">Nucleus</location>
    </subcellularLocation>
</comment>
<dbReference type="EMBL" id="DS231713">
    <property type="protein sequence ID" value="KNB13606.1"/>
    <property type="molecule type" value="Genomic_DNA"/>
</dbReference>
<evidence type="ECO:0000256" key="3">
    <source>
        <dbReference type="ARBA" id="ARBA00023125"/>
    </source>
</evidence>
<dbReference type="InterPro" id="IPR002100">
    <property type="entry name" value="TF_MADSbox"/>
</dbReference>
<dbReference type="SUPFAM" id="SSF55455">
    <property type="entry name" value="SRF-like"/>
    <property type="match status" value="1"/>
</dbReference>
<dbReference type="GeneID" id="28961558"/>
<dbReference type="EMBL" id="DS231716">
    <property type="protein sequence ID" value="KNB15699.1"/>
    <property type="molecule type" value="Genomic_DNA"/>
</dbReference>
<evidence type="ECO:0000313" key="8">
    <source>
        <dbReference type="EMBL" id="KNB13606.1"/>
    </source>
</evidence>
<feature type="region of interest" description="Disordered" evidence="6">
    <location>
        <begin position="96"/>
        <end position="117"/>
    </location>
</feature>
<dbReference type="PANTHER" id="PTHR11945">
    <property type="entry name" value="MADS BOX PROTEIN"/>
    <property type="match status" value="1"/>
</dbReference>
<feature type="domain" description="MADS-box" evidence="7">
    <location>
        <begin position="1"/>
        <end position="61"/>
    </location>
</feature>
<evidence type="ECO:0000313" key="9">
    <source>
        <dbReference type="EMBL" id="KNB15699.1"/>
    </source>
</evidence>
<dbReference type="InterPro" id="IPR036879">
    <property type="entry name" value="TF_MADSbox_sf"/>
</dbReference>
<dbReference type="KEGG" id="fox:FOXG_20852"/>